<evidence type="ECO:0000313" key="2">
    <source>
        <dbReference type="EnsemblFungi" id="CEF86928"/>
    </source>
</evidence>
<dbReference type="EnsemblFungi" id="CEF86928">
    <property type="protein sequence ID" value="CEF86928"/>
    <property type="gene ID" value="FGRRES_11251"/>
</dbReference>
<accession>A0A098E1G4</accession>
<dbReference type="HOGENOM" id="CLU_434147_0_0_1"/>
<reference evidence="2" key="1">
    <citation type="journal article" date="2007" name="Science">
        <title>The Fusarium graminearum genome reveals a link between localized polymorphism and pathogen specialization.</title>
        <authorList>
            <person name="Cuomo C.A."/>
            <person name="Gueldener U."/>
            <person name="Xu J.-R."/>
            <person name="Trail F."/>
            <person name="Turgeon B.G."/>
            <person name="Di Pietro A."/>
            <person name="Walton J.D."/>
            <person name="Ma L.-J."/>
            <person name="Baker S.E."/>
            <person name="Rep M."/>
            <person name="Adam G."/>
            <person name="Antoniw J."/>
            <person name="Baldwin T."/>
            <person name="Calvo S.E."/>
            <person name="Chang Y.-L."/>
            <person name="DeCaprio D."/>
            <person name="Gale L.R."/>
            <person name="Gnerre S."/>
            <person name="Goswami R.S."/>
            <person name="Hammond-Kosack K."/>
            <person name="Harris L.J."/>
            <person name="Hilburn K."/>
            <person name="Kennell J.C."/>
            <person name="Kroken S."/>
            <person name="Magnuson J.K."/>
            <person name="Mannhaupt G."/>
            <person name="Mauceli E.W."/>
            <person name="Mewes H.-W."/>
            <person name="Mitterbauer R."/>
            <person name="Muehlbauer G."/>
            <person name="Muensterkoetter M."/>
            <person name="Nelson D."/>
            <person name="O'Donnell K."/>
            <person name="Ouellet T."/>
            <person name="Qi W."/>
            <person name="Quesneville H."/>
            <person name="Roncero M.I.G."/>
            <person name="Seong K.-Y."/>
            <person name="Tetko I.V."/>
            <person name="Urban M."/>
            <person name="Waalwijk C."/>
            <person name="Ward T.J."/>
            <person name="Yao J."/>
            <person name="Birren B.W."/>
            <person name="Kistler H.C."/>
        </authorList>
    </citation>
    <scope>NUCLEOTIDE SEQUENCE [LARGE SCALE GENOMIC DNA]</scope>
    <source>
        <strain evidence="2">PH-1 / ATCC MYA-4620 / FGSC 9075 / NRRL 31084</strain>
    </source>
</reference>
<evidence type="ECO:0000256" key="1">
    <source>
        <dbReference type="SAM" id="MobiDB-lite"/>
    </source>
</evidence>
<dbReference type="OrthoDB" id="5431013at2759"/>
<sequence length="536" mass="60783">MADLNILDIAQLGANLSSSLDLQTETCRKSRTKGIPKLLSLVNSTSSTLRKLHELSHQAPDAFTEVCINDINGLATKCRVLYEGILVLLVNRDEQHDENKEIGRMNNEQVESLLSSLTNKSFSNYKIWEWLDPRLKICQQELQQVKYELMMRVLLGSIAQFQLSTNTRSHGDWDRERSMRLSADNMAIRRGAYHKKFKEKRDRWTKKDTPSSSARTSIEEKRSVTTDSSSVTAAPTSVPDKTTIAHNDKTEDIGKGVKPEVSNASDTINPTPDDEEDNATKSSDTSSYLCTAPKTWFRRLFSCKSCDEWCYEDIEAYTLHIRNGRQHVAKLPLEEKEIIPTLRKLTTKNFWNKRTSVMEQYASFDQTVRQDIDKAISTARRKSVREMTLIALSARKTVSSAGIDNRVSYTSEMSITIFFKLGELYAPIWIIDTNNEKWGIPYTSCETVKNHRHARDLGFDSSSWHDPKIDYNGILPASAMLSDSWAPDEETLKPTGLGNLFRLWTNAVDPEAEDCSDSDWSYYSGTDSCSSTDIAD</sequence>
<feature type="compositionally biased region" description="Basic and acidic residues" evidence="1">
    <location>
        <begin position="246"/>
        <end position="258"/>
    </location>
</feature>
<dbReference type="EMBL" id="HG970334">
    <property type="status" value="NOT_ANNOTATED_CDS"/>
    <property type="molecule type" value="Genomic_DNA"/>
</dbReference>
<proteinExistence type="predicted"/>
<accession>I1S381</accession>
<gene>
    <name evidence="2" type="primary">FG11251.1</name>
</gene>
<organism evidence="2">
    <name type="scientific">Gibberella zeae (strain ATCC MYA-4620 / CBS 123657 / FGSC 9075 / NRRL 31084 / PH-1)</name>
    <name type="common">Wheat head blight fungus</name>
    <name type="synonym">Fusarium graminearum</name>
    <dbReference type="NCBI Taxonomy" id="229533"/>
    <lineage>
        <taxon>Eukaryota</taxon>
        <taxon>Fungi</taxon>
        <taxon>Dikarya</taxon>
        <taxon>Ascomycota</taxon>
        <taxon>Pezizomycotina</taxon>
        <taxon>Sordariomycetes</taxon>
        <taxon>Hypocreomycetidae</taxon>
        <taxon>Hypocreales</taxon>
        <taxon>Nectriaceae</taxon>
        <taxon>Fusarium</taxon>
    </lineage>
</organism>
<dbReference type="RefSeq" id="XP_011326000.1">
    <property type="nucleotide sequence ID" value="XM_011327698.1"/>
</dbReference>
<feature type="region of interest" description="Disordered" evidence="1">
    <location>
        <begin position="199"/>
        <end position="286"/>
    </location>
</feature>
<feature type="compositionally biased region" description="Low complexity" evidence="1">
    <location>
        <begin position="225"/>
        <end position="239"/>
    </location>
</feature>
<dbReference type="KEGG" id="fgr:FGSG_11251"/>
<protein>
    <submittedName>
        <fullName evidence="2">Uncharacterized protein</fullName>
    </submittedName>
</protein>
<feature type="compositionally biased region" description="Basic and acidic residues" evidence="1">
    <location>
        <begin position="199"/>
        <end position="209"/>
    </location>
</feature>
<dbReference type="AlphaFoldDB" id="I1S381"/>
<name>I1S381_GIBZE</name>
<reference evidence="2" key="2">
    <citation type="journal article" date="2010" name="Nature">
        <title>Comparative genomics reveals mobile pathogenicity chromosomes in Fusarium.</title>
        <authorList>
            <person name="Ma L.J."/>
            <person name="van der Does H.C."/>
            <person name="Borkovich K.A."/>
            <person name="Coleman J.J."/>
            <person name="Daboussi M.J."/>
            <person name="Di Pietro A."/>
            <person name="Dufresne M."/>
            <person name="Freitag M."/>
            <person name="Grabherr M."/>
            <person name="Henrissat B."/>
            <person name="Houterman P.M."/>
            <person name="Kang S."/>
            <person name="Shim W.B."/>
            <person name="Woloshuk C."/>
            <person name="Xie X."/>
            <person name="Xu J.R."/>
            <person name="Antoniw J."/>
            <person name="Baker S.E."/>
            <person name="Bluhm B.H."/>
            <person name="Breakspear A."/>
            <person name="Brown D.W."/>
            <person name="Butchko R.A."/>
            <person name="Chapman S."/>
            <person name="Coulson R."/>
            <person name="Coutinho P.M."/>
            <person name="Danchin E.G."/>
            <person name="Diener A."/>
            <person name="Gale L.R."/>
            <person name="Gardiner D.M."/>
            <person name="Goff S."/>
            <person name="Hammond-Kosack K.E."/>
            <person name="Hilburn K."/>
            <person name="Hua-Van A."/>
            <person name="Jonkers W."/>
            <person name="Kazan K."/>
            <person name="Kodira C.D."/>
            <person name="Koehrsen M."/>
            <person name="Kumar L."/>
            <person name="Lee Y.H."/>
            <person name="Li L."/>
            <person name="Manners J.M."/>
            <person name="Miranda-Saavedra D."/>
            <person name="Mukherjee M."/>
            <person name="Park G."/>
            <person name="Park J."/>
            <person name="Park S.Y."/>
            <person name="Proctor R.H."/>
            <person name="Regev A."/>
            <person name="Ruiz-Roldan M.C."/>
            <person name="Sain D."/>
            <person name="Sakthikumar S."/>
            <person name="Sykes S."/>
            <person name="Schwartz D.C."/>
            <person name="Turgeon B.G."/>
            <person name="Wapinski I."/>
            <person name="Yoder O."/>
            <person name="Young S."/>
            <person name="Zeng Q."/>
            <person name="Zhou S."/>
            <person name="Galagan J."/>
            <person name="Cuomo C.A."/>
            <person name="Kistler H.C."/>
            <person name="Rep M."/>
        </authorList>
    </citation>
    <scope>GENOME REANNOTATION</scope>
    <source>
        <strain evidence="2">PH-1 / ATCC MYA-4620 / FGSC 9075 / NRRL 31084</strain>
    </source>
</reference>
<reference evidence="2" key="3">
    <citation type="submission" date="2017-01" db="UniProtKB">
        <authorList>
            <consortium name="EnsemblFungi"/>
        </authorList>
    </citation>
    <scope>IDENTIFICATION</scope>
    <source>
        <strain evidence="2">PH-1 / ATCC MYA-4620 / FGSC 9075 / NRRL 31084</strain>
    </source>
</reference>